<comment type="caution">
    <text evidence="2">The sequence shown here is derived from an EMBL/GenBank/DDBJ whole genome shotgun (WGS) entry which is preliminary data.</text>
</comment>
<dbReference type="InterPro" id="IPR051283">
    <property type="entry name" value="Sec_Metabolite_Acyltrans"/>
</dbReference>
<reference evidence="2" key="2">
    <citation type="submission" date="2021-12" db="EMBL/GenBank/DDBJ databases">
        <title>Resequencing data analysis of finger millet.</title>
        <authorList>
            <person name="Hatakeyama M."/>
            <person name="Aluri S."/>
            <person name="Balachadran M.T."/>
            <person name="Sivarajan S.R."/>
            <person name="Poveda L."/>
            <person name="Shimizu-Inatsugi R."/>
            <person name="Schlapbach R."/>
            <person name="Sreeman S.M."/>
            <person name="Shimizu K.K."/>
        </authorList>
    </citation>
    <scope>NUCLEOTIDE SEQUENCE</scope>
</reference>
<gene>
    <name evidence="2" type="primary">gb23851</name>
    <name evidence="2" type="ORF">PR202_gb23851</name>
</gene>
<dbReference type="Gene3D" id="3.30.559.10">
    <property type="entry name" value="Chloramphenicol acetyltransferase-like domain"/>
    <property type="match status" value="1"/>
</dbReference>
<dbReference type="EMBL" id="BQKI01000087">
    <property type="protein sequence ID" value="GJN35113.1"/>
    <property type="molecule type" value="Genomic_DNA"/>
</dbReference>
<dbReference type="InterPro" id="IPR023213">
    <property type="entry name" value="CAT-like_dom_sf"/>
</dbReference>
<evidence type="ECO:0000256" key="1">
    <source>
        <dbReference type="ARBA" id="ARBA00022679"/>
    </source>
</evidence>
<accession>A0AAV5FHA0</accession>
<name>A0AAV5FHA0_ELECO</name>
<keyword evidence="3" id="KW-1185">Reference proteome</keyword>
<evidence type="ECO:0000313" key="2">
    <source>
        <dbReference type="EMBL" id="GJN35113.1"/>
    </source>
</evidence>
<reference evidence="2" key="1">
    <citation type="journal article" date="2018" name="DNA Res.">
        <title>Multiple hybrid de novo genome assembly of finger millet, an orphan allotetraploid crop.</title>
        <authorList>
            <person name="Hatakeyama M."/>
            <person name="Aluri S."/>
            <person name="Balachadran M.T."/>
            <person name="Sivarajan S.R."/>
            <person name="Patrignani A."/>
            <person name="Gruter S."/>
            <person name="Poveda L."/>
            <person name="Shimizu-Inatsugi R."/>
            <person name="Baeten J."/>
            <person name="Francoijs K.J."/>
            <person name="Nataraja K.N."/>
            <person name="Reddy Y.A.N."/>
            <person name="Phadnis S."/>
            <person name="Ravikumar R.L."/>
            <person name="Schlapbach R."/>
            <person name="Sreeman S.M."/>
            <person name="Shimizu K.K."/>
        </authorList>
    </citation>
    <scope>NUCLEOTIDE SEQUENCE</scope>
</reference>
<organism evidence="2 3">
    <name type="scientific">Eleusine coracana subsp. coracana</name>
    <dbReference type="NCBI Taxonomy" id="191504"/>
    <lineage>
        <taxon>Eukaryota</taxon>
        <taxon>Viridiplantae</taxon>
        <taxon>Streptophyta</taxon>
        <taxon>Embryophyta</taxon>
        <taxon>Tracheophyta</taxon>
        <taxon>Spermatophyta</taxon>
        <taxon>Magnoliopsida</taxon>
        <taxon>Liliopsida</taxon>
        <taxon>Poales</taxon>
        <taxon>Poaceae</taxon>
        <taxon>PACMAD clade</taxon>
        <taxon>Chloridoideae</taxon>
        <taxon>Cynodonteae</taxon>
        <taxon>Eleusininae</taxon>
        <taxon>Eleusine</taxon>
    </lineage>
</organism>
<protein>
    <submittedName>
        <fullName evidence="2">Uncharacterized protein</fullName>
    </submittedName>
</protein>
<evidence type="ECO:0000313" key="3">
    <source>
        <dbReference type="Proteomes" id="UP001054889"/>
    </source>
</evidence>
<dbReference type="PANTHER" id="PTHR31896:SF12">
    <property type="entry name" value="HXXXD-TYPE ACYL-TRANSFERASE FAMILY PROTEIN"/>
    <property type="match status" value="1"/>
</dbReference>
<proteinExistence type="predicted"/>
<sequence>MGCGVRGPGGGGPHIRARVASWAARPVVYTMRIRRGPFDMYGCDFGWGKALAARSGRANKCDGKASLYPGRDGGIDVEVALLPDHMAALERDQRVLGGRDALTTRKV</sequence>
<dbReference type="PANTHER" id="PTHR31896">
    <property type="entry name" value="FAMILY REGULATORY PROTEIN, PUTATIVE (AFU_ORTHOLOGUE AFUA_3G14730)-RELATED"/>
    <property type="match status" value="1"/>
</dbReference>
<dbReference type="GO" id="GO:0016747">
    <property type="term" value="F:acyltransferase activity, transferring groups other than amino-acyl groups"/>
    <property type="evidence" value="ECO:0007669"/>
    <property type="project" value="UniProtKB-ARBA"/>
</dbReference>
<dbReference type="Pfam" id="PF02458">
    <property type="entry name" value="Transferase"/>
    <property type="match status" value="1"/>
</dbReference>
<dbReference type="AlphaFoldDB" id="A0AAV5FHA0"/>
<keyword evidence="1" id="KW-0808">Transferase</keyword>
<dbReference type="Proteomes" id="UP001054889">
    <property type="component" value="Unassembled WGS sequence"/>
</dbReference>